<accession>A0A7H0VDC2</accession>
<evidence type="ECO:0000256" key="1">
    <source>
        <dbReference type="SAM" id="SignalP"/>
    </source>
</evidence>
<dbReference type="AlphaFoldDB" id="A0A7H0VDC2"/>
<keyword evidence="3" id="KW-1185">Reference proteome</keyword>
<protein>
    <submittedName>
        <fullName evidence="2">Uncharacterized protein</fullName>
    </submittedName>
</protein>
<keyword evidence="1" id="KW-0732">Signal</keyword>
<dbReference type="KEGG" id="chyd:H4K34_15270"/>
<dbReference type="RefSeq" id="WP_210758255.1">
    <property type="nucleotide sequence ID" value="NZ_CP060139.1"/>
</dbReference>
<evidence type="ECO:0000313" key="2">
    <source>
        <dbReference type="EMBL" id="QNR23720.1"/>
    </source>
</evidence>
<dbReference type="Proteomes" id="UP000516305">
    <property type="component" value="Chromosome"/>
</dbReference>
<gene>
    <name evidence="2" type="ORF">H4K34_15270</name>
</gene>
<evidence type="ECO:0000313" key="3">
    <source>
        <dbReference type="Proteomes" id="UP000516305"/>
    </source>
</evidence>
<organism evidence="2 3">
    <name type="scientific">Croceimicrobium hydrocarbonivorans</name>
    <dbReference type="NCBI Taxonomy" id="2761580"/>
    <lineage>
        <taxon>Bacteria</taxon>
        <taxon>Pseudomonadati</taxon>
        <taxon>Bacteroidota</taxon>
        <taxon>Flavobacteriia</taxon>
        <taxon>Flavobacteriales</taxon>
        <taxon>Owenweeksiaceae</taxon>
        <taxon>Croceimicrobium</taxon>
    </lineage>
</organism>
<feature type="chain" id="PRO_5028858039" evidence="1">
    <location>
        <begin position="23"/>
        <end position="298"/>
    </location>
</feature>
<proteinExistence type="predicted"/>
<name>A0A7H0VDC2_9FLAO</name>
<reference evidence="2 3" key="1">
    <citation type="submission" date="2020-08" db="EMBL/GenBank/DDBJ databases">
        <title>Croceimicrobium hydrocarbonivorans gen. nov., sp. nov., a novel marine bacterium isolated from a bacterial consortium that degrades polyethylene terephthalate.</title>
        <authorList>
            <person name="Liu R."/>
        </authorList>
    </citation>
    <scope>NUCLEOTIDE SEQUENCE [LARGE SCALE GENOMIC DNA]</scope>
    <source>
        <strain evidence="2 3">A20-9</strain>
    </source>
</reference>
<dbReference type="EMBL" id="CP060139">
    <property type="protein sequence ID" value="QNR23720.1"/>
    <property type="molecule type" value="Genomic_DNA"/>
</dbReference>
<feature type="signal peptide" evidence="1">
    <location>
        <begin position="1"/>
        <end position="22"/>
    </location>
</feature>
<sequence length="298" mass="32408">MRKFNYKFLGLAALAMAFTACEDGDLTSTGEVEAAMGELYVSAESNVSQIYRNVDEAMRTFDFSANPSVPITIDNATFDRDASDPNKYILDYGNGTATRGKVIEGAIEMTLTGANYLDMGTTVDVSLVNFKEDDKPVSGSMFLENKGNNKFDMDVTAFTMEDNTSADDGGPKTFVLNTDKSLEWSAGSATPNDVSDDVYSIIGTADATYDNGNYTFDVVISKAMVMDNTCTYRLTEGIFDLDIATTVDPNPLTFNKATIDFIAGDGGNQDGCDKFFDLVLKNTETESELSTTRQFNGF</sequence>
<dbReference type="PROSITE" id="PS51257">
    <property type="entry name" value="PROKAR_LIPOPROTEIN"/>
    <property type="match status" value="1"/>
</dbReference>